<accession>A0A151IJA2</accession>
<dbReference type="InterPro" id="IPR016039">
    <property type="entry name" value="Thiolase-like"/>
</dbReference>
<dbReference type="Gene3D" id="3.40.47.10">
    <property type="match status" value="1"/>
</dbReference>
<gene>
    <name evidence="1" type="ORF">ALC62_06068</name>
</gene>
<sequence length="64" mass="7502">MDGKETHKSWENIDSGEEIVISGIAGRFPNSDNMNELRENLFNKIDLLREDHNRWKMGNIIIFI</sequence>
<evidence type="ECO:0000313" key="1">
    <source>
        <dbReference type="EMBL" id="KYN03095.1"/>
    </source>
</evidence>
<dbReference type="Proteomes" id="UP000078542">
    <property type="component" value="Unassembled WGS sequence"/>
</dbReference>
<name>A0A151IJA2_9HYME</name>
<dbReference type="EMBL" id="KQ977382">
    <property type="protein sequence ID" value="KYN03095.1"/>
    <property type="molecule type" value="Genomic_DNA"/>
</dbReference>
<organism evidence="1 2">
    <name type="scientific">Cyphomyrmex costatus</name>
    <dbReference type="NCBI Taxonomy" id="456900"/>
    <lineage>
        <taxon>Eukaryota</taxon>
        <taxon>Metazoa</taxon>
        <taxon>Ecdysozoa</taxon>
        <taxon>Arthropoda</taxon>
        <taxon>Hexapoda</taxon>
        <taxon>Insecta</taxon>
        <taxon>Pterygota</taxon>
        <taxon>Neoptera</taxon>
        <taxon>Endopterygota</taxon>
        <taxon>Hymenoptera</taxon>
        <taxon>Apocrita</taxon>
        <taxon>Aculeata</taxon>
        <taxon>Formicoidea</taxon>
        <taxon>Formicidae</taxon>
        <taxon>Myrmicinae</taxon>
        <taxon>Cyphomyrmex</taxon>
    </lineage>
</organism>
<dbReference type="STRING" id="456900.A0A151IJA2"/>
<dbReference type="AlphaFoldDB" id="A0A151IJA2"/>
<keyword evidence="2" id="KW-1185">Reference proteome</keyword>
<evidence type="ECO:0000313" key="2">
    <source>
        <dbReference type="Proteomes" id="UP000078542"/>
    </source>
</evidence>
<reference evidence="1 2" key="1">
    <citation type="submission" date="2016-03" db="EMBL/GenBank/DDBJ databases">
        <title>Cyphomyrmex costatus WGS genome.</title>
        <authorList>
            <person name="Nygaard S."/>
            <person name="Hu H."/>
            <person name="Boomsma J."/>
            <person name="Zhang G."/>
        </authorList>
    </citation>
    <scope>NUCLEOTIDE SEQUENCE [LARGE SCALE GENOMIC DNA]</scope>
    <source>
        <strain evidence="1">MS0001</strain>
        <tissue evidence="1">Whole body</tissue>
    </source>
</reference>
<proteinExistence type="predicted"/>
<protein>
    <submittedName>
        <fullName evidence="1">Fatty acid synthase</fullName>
    </submittedName>
</protein>
<dbReference type="GO" id="GO:0016746">
    <property type="term" value="F:acyltransferase activity"/>
    <property type="evidence" value="ECO:0007669"/>
    <property type="project" value="InterPro"/>
</dbReference>